<proteinExistence type="predicted"/>
<organism evidence="1 2">
    <name type="scientific">Tanacetum coccineum</name>
    <dbReference type="NCBI Taxonomy" id="301880"/>
    <lineage>
        <taxon>Eukaryota</taxon>
        <taxon>Viridiplantae</taxon>
        <taxon>Streptophyta</taxon>
        <taxon>Embryophyta</taxon>
        <taxon>Tracheophyta</taxon>
        <taxon>Spermatophyta</taxon>
        <taxon>Magnoliopsida</taxon>
        <taxon>eudicotyledons</taxon>
        <taxon>Gunneridae</taxon>
        <taxon>Pentapetalae</taxon>
        <taxon>asterids</taxon>
        <taxon>campanulids</taxon>
        <taxon>Asterales</taxon>
        <taxon>Asteraceae</taxon>
        <taxon>Asteroideae</taxon>
        <taxon>Anthemideae</taxon>
        <taxon>Anthemidinae</taxon>
        <taxon>Tanacetum</taxon>
    </lineage>
</organism>
<evidence type="ECO:0000313" key="1">
    <source>
        <dbReference type="EMBL" id="GJT79915.1"/>
    </source>
</evidence>
<protein>
    <submittedName>
        <fullName evidence="1">Uncharacterized protein</fullName>
    </submittedName>
</protein>
<gene>
    <name evidence="1" type="ORF">Tco_1054257</name>
</gene>
<dbReference type="Proteomes" id="UP001151760">
    <property type="component" value="Unassembled WGS sequence"/>
</dbReference>
<keyword evidence="2" id="KW-1185">Reference proteome</keyword>
<reference evidence="1" key="1">
    <citation type="journal article" date="2022" name="Int. J. Mol. Sci.">
        <title>Draft Genome of Tanacetum Coccineum: Genomic Comparison of Closely Related Tanacetum-Family Plants.</title>
        <authorList>
            <person name="Yamashiro T."/>
            <person name="Shiraishi A."/>
            <person name="Nakayama K."/>
            <person name="Satake H."/>
        </authorList>
    </citation>
    <scope>NUCLEOTIDE SEQUENCE</scope>
</reference>
<reference evidence="1" key="2">
    <citation type="submission" date="2022-01" db="EMBL/GenBank/DDBJ databases">
        <authorList>
            <person name="Yamashiro T."/>
            <person name="Shiraishi A."/>
            <person name="Satake H."/>
            <person name="Nakayama K."/>
        </authorList>
    </citation>
    <scope>NUCLEOTIDE SEQUENCE</scope>
</reference>
<name>A0ABQ5GWX3_9ASTR</name>
<evidence type="ECO:0000313" key="2">
    <source>
        <dbReference type="Proteomes" id="UP001151760"/>
    </source>
</evidence>
<sequence length="156" mass="17603">MYCSIVSAIAFASPSSEYSWSESRLKSGDLNSSRLRVLKCLRDDRNSHSGFVLKIEKILARKSNISASVPDDRYAISNGSGYAVLISWDEYAVLDRELDTPYPMEVDTSYSTVDQNNVWKSVGYGVSKCWIRRIGDFLEHGYAISSLMDTAYWSLE</sequence>
<comment type="caution">
    <text evidence="1">The sequence shown here is derived from an EMBL/GenBank/DDBJ whole genome shotgun (WGS) entry which is preliminary data.</text>
</comment>
<accession>A0ABQ5GWX3</accession>
<dbReference type="EMBL" id="BQNB010018941">
    <property type="protein sequence ID" value="GJT79915.1"/>
    <property type="molecule type" value="Genomic_DNA"/>
</dbReference>